<keyword evidence="3" id="KW-1185">Reference proteome</keyword>
<feature type="region of interest" description="Disordered" evidence="1">
    <location>
        <begin position="1"/>
        <end position="63"/>
    </location>
</feature>
<comment type="caution">
    <text evidence="2">The sequence shown here is derived from an EMBL/GenBank/DDBJ whole genome shotgun (WGS) entry which is preliminary data.</text>
</comment>
<reference evidence="2" key="1">
    <citation type="submission" date="2022-07" db="EMBL/GenBank/DDBJ databases">
        <title>Phylogenomic reconstructions and comparative analyses of Kickxellomycotina fungi.</title>
        <authorList>
            <person name="Reynolds N.K."/>
            <person name="Stajich J.E."/>
            <person name="Barry K."/>
            <person name="Grigoriev I.V."/>
            <person name="Crous P."/>
            <person name="Smith M.E."/>
        </authorList>
    </citation>
    <scope>NUCLEOTIDE SEQUENCE</scope>
    <source>
        <strain evidence="2">BCRC 34882</strain>
    </source>
</reference>
<proteinExistence type="predicted"/>
<dbReference type="EMBL" id="JANBQD010000028">
    <property type="protein sequence ID" value="KAJ1992345.1"/>
    <property type="molecule type" value="Genomic_DNA"/>
</dbReference>
<sequence>MDSMSPTQLPKYSRNPSSDSEYHTAARELSSSSTSSSSSLRRSKSKREHSRRKREIILGSEKPTREDYRFTQENYVCSFCYSEEATFQKLLHHISVVHPWYDLSIHRNIR</sequence>
<evidence type="ECO:0000313" key="2">
    <source>
        <dbReference type="EMBL" id="KAJ1992345.1"/>
    </source>
</evidence>
<feature type="compositionally biased region" description="Basic residues" evidence="1">
    <location>
        <begin position="41"/>
        <end position="54"/>
    </location>
</feature>
<accession>A0ABQ8PQG6</accession>
<evidence type="ECO:0000256" key="1">
    <source>
        <dbReference type="SAM" id="MobiDB-lite"/>
    </source>
</evidence>
<feature type="compositionally biased region" description="Polar residues" evidence="1">
    <location>
        <begin position="1"/>
        <end position="19"/>
    </location>
</feature>
<evidence type="ECO:0000313" key="3">
    <source>
        <dbReference type="Proteomes" id="UP001151295"/>
    </source>
</evidence>
<name>A0ABQ8PQG6_9FUNG</name>
<dbReference type="Proteomes" id="UP001151295">
    <property type="component" value="Unassembled WGS sequence"/>
</dbReference>
<evidence type="ECO:0008006" key="4">
    <source>
        <dbReference type="Google" id="ProtNLM"/>
    </source>
</evidence>
<gene>
    <name evidence="2" type="ORF">EDC05_002843</name>
</gene>
<protein>
    <recommendedName>
        <fullName evidence="4">C2H2-type domain-containing protein</fullName>
    </recommendedName>
</protein>
<feature type="compositionally biased region" description="Low complexity" evidence="1">
    <location>
        <begin position="27"/>
        <end position="40"/>
    </location>
</feature>
<organism evidence="2 3">
    <name type="scientific">Coemansia umbellata</name>
    <dbReference type="NCBI Taxonomy" id="1424467"/>
    <lineage>
        <taxon>Eukaryota</taxon>
        <taxon>Fungi</taxon>
        <taxon>Fungi incertae sedis</taxon>
        <taxon>Zoopagomycota</taxon>
        <taxon>Kickxellomycotina</taxon>
        <taxon>Kickxellomycetes</taxon>
        <taxon>Kickxellales</taxon>
        <taxon>Kickxellaceae</taxon>
        <taxon>Coemansia</taxon>
    </lineage>
</organism>